<evidence type="ECO:0000313" key="1">
    <source>
        <dbReference type="EMBL" id="KAJ9096135.1"/>
    </source>
</evidence>
<dbReference type="EMBL" id="JASBWS010000117">
    <property type="protein sequence ID" value="KAJ9096135.1"/>
    <property type="molecule type" value="Genomic_DNA"/>
</dbReference>
<reference evidence="1" key="1">
    <citation type="submission" date="2023-04" db="EMBL/GenBank/DDBJ databases">
        <title>Draft Genome sequencing of Naganishia species isolated from polar environments using Oxford Nanopore Technology.</title>
        <authorList>
            <person name="Leo P."/>
            <person name="Venkateswaran K."/>
        </authorList>
    </citation>
    <scope>NUCLEOTIDE SEQUENCE</scope>
    <source>
        <strain evidence="1">MNA-CCFEE 5262</strain>
    </source>
</reference>
<gene>
    <name evidence="1" type="ORF">QFC20_006510</name>
</gene>
<evidence type="ECO:0000313" key="2">
    <source>
        <dbReference type="Proteomes" id="UP001230649"/>
    </source>
</evidence>
<keyword evidence="2" id="KW-1185">Reference proteome</keyword>
<name>A0ACC2VB35_9TREE</name>
<comment type="caution">
    <text evidence="1">The sequence shown here is derived from an EMBL/GenBank/DDBJ whole genome shotgun (WGS) entry which is preliminary data.</text>
</comment>
<protein>
    <submittedName>
        <fullName evidence="1">Uncharacterized protein</fullName>
    </submittedName>
</protein>
<proteinExistence type="predicted"/>
<sequence length="201" mass="22304">MNDIYFDEDLQTATRNGIRSQGFARKNQDVYACAEDEARQGSSDECLGVKVNIGYFDPSLEKAAGHWGIVSSVKDMSTWLRVLLLRGRSPPTNETIIPESVIEMTSTSHSIPVENPLFDFPELGKITYGLGQQMNTYRGLRVIEHFGTMPGQVSRILRLPDLGIGVVVMVNDHELGFLFAMIASWRIMDHMLGLKPGSAGE</sequence>
<organism evidence="1 2">
    <name type="scientific">Naganishia adeliensis</name>
    <dbReference type="NCBI Taxonomy" id="92952"/>
    <lineage>
        <taxon>Eukaryota</taxon>
        <taxon>Fungi</taxon>
        <taxon>Dikarya</taxon>
        <taxon>Basidiomycota</taxon>
        <taxon>Agaricomycotina</taxon>
        <taxon>Tremellomycetes</taxon>
        <taxon>Filobasidiales</taxon>
        <taxon>Filobasidiaceae</taxon>
        <taxon>Naganishia</taxon>
    </lineage>
</organism>
<dbReference type="Proteomes" id="UP001230649">
    <property type="component" value="Unassembled WGS sequence"/>
</dbReference>
<accession>A0ACC2VB35</accession>